<dbReference type="Gene3D" id="3.20.20.100">
    <property type="entry name" value="NADP-dependent oxidoreductase domain"/>
    <property type="match status" value="1"/>
</dbReference>
<dbReference type="InterPro" id="IPR050523">
    <property type="entry name" value="AKR_Detox_Biosynth"/>
</dbReference>
<comment type="similarity">
    <text evidence="3">Belongs to the aldo/keto reductase family. Aldo/keto reductase 2 subfamily.</text>
</comment>
<evidence type="ECO:0000256" key="1">
    <source>
        <dbReference type="ARBA" id="ARBA00022857"/>
    </source>
</evidence>
<dbReference type="OrthoDB" id="48988at2759"/>
<dbReference type="AlphaFoldDB" id="A0A370T940"/>
<dbReference type="GeneID" id="43603473"/>
<evidence type="ECO:0000256" key="2">
    <source>
        <dbReference type="ARBA" id="ARBA00023002"/>
    </source>
</evidence>
<dbReference type="PANTHER" id="PTHR43364:SF7">
    <property type="entry name" value="NADP-DEPENDENT OXIDOREDUCTASE DOMAIN-CONTAINING PROTEIN-RELATED"/>
    <property type="match status" value="1"/>
</dbReference>
<dbReference type="SUPFAM" id="SSF51430">
    <property type="entry name" value="NAD(P)-linked oxidoreductase"/>
    <property type="match status" value="1"/>
</dbReference>
<proteinExistence type="inferred from homology"/>
<keyword evidence="6" id="KW-1185">Reference proteome</keyword>
<dbReference type="InterPro" id="IPR023210">
    <property type="entry name" value="NADP_OxRdtase_dom"/>
</dbReference>
<name>A0A370T940_9HELO</name>
<evidence type="ECO:0000259" key="4">
    <source>
        <dbReference type="Pfam" id="PF00248"/>
    </source>
</evidence>
<keyword evidence="2" id="KW-0560">Oxidoreductase</keyword>
<accession>A0A370T940</accession>
<dbReference type="PANTHER" id="PTHR43364">
    <property type="entry name" value="NADH-SPECIFIC METHYLGLYOXAL REDUCTASE-RELATED"/>
    <property type="match status" value="1"/>
</dbReference>
<keyword evidence="1" id="KW-0521">NADP</keyword>
<dbReference type="Pfam" id="PF00248">
    <property type="entry name" value="Aldo_ket_red"/>
    <property type="match status" value="1"/>
</dbReference>
<evidence type="ECO:0000313" key="6">
    <source>
        <dbReference type="Proteomes" id="UP000254866"/>
    </source>
</evidence>
<gene>
    <name evidence="5" type="ORF">BP5553_10624</name>
</gene>
<dbReference type="RefSeq" id="XP_031864687.1">
    <property type="nucleotide sequence ID" value="XM_032019247.1"/>
</dbReference>
<sequence>MARPPPPPPKSLLGRHRLLSPTASVRVSPLCLGGMSLGSNWKGTMGECSKETVFELLDTFYDLGGNFIDTANVYQNGQSEEWIGEWMQKSGNRDEIVISTKYTLGSMVGRPVQQSNFGGTGTKSMHLSIESSLKRLQTDYIDLYYVHYWDYATEIPELMQSLNTLVQQRKVLYLGISDTPAWVVVKANCYAREHGLRPFSVYQGRLSAQVRDLERDIIPMCLDEGMAIHPWGVMGSGYFTSPESAPKEGGRQTPFIKTGREAQVSQALDSVARRLNVPINSVAIAYVMQKAPYVYPILGGRKVAHLKANIEALNLQLTPEDVAEIQTGYDFDPGFPHNFVNTEGKAPRGPEDISCLGWLGYFDYVQGRQPIKPHQGELNAPWRP</sequence>
<dbReference type="Proteomes" id="UP000254866">
    <property type="component" value="Unassembled WGS sequence"/>
</dbReference>
<dbReference type="STRING" id="2656787.A0A370T940"/>
<dbReference type="GO" id="GO:0016491">
    <property type="term" value="F:oxidoreductase activity"/>
    <property type="evidence" value="ECO:0007669"/>
    <property type="project" value="UniProtKB-KW"/>
</dbReference>
<dbReference type="InterPro" id="IPR036812">
    <property type="entry name" value="NAD(P)_OxRdtase_dom_sf"/>
</dbReference>
<feature type="domain" description="NADP-dependent oxidoreductase" evidence="4">
    <location>
        <begin position="29"/>
        <end position="326"/>
    </location>
</feature>
<dbReference type="EMBL" id="NPIC01000017">
    <property type="protein sequence ID" value="RDL29997.1"/>
    <property type="molecule type" value="Genomic_DNA"/>
</dbReference>
<evidence type="ECO:0000256" key="3">
    <source>
        <dbReference type="ARBA" id="ARBA00038157"/>
    </source>
</evidence>
<comment type="caution">
    <text evidence="5">The sequence shown here is derived from an EMBL/GenBank/DDBJ whole genome shotgun (WGS) entry which is preliminary data.</text>
</comment>
<organism evidence="5 6">
    <name type="scientific">Venustampulla echinocandica</name>
    <dbReference type="NCBI Taxonomy" id="2656787"/>
    <lineage>
        <taxon>Eukaryota</taxon>
        <taxon>Fungi</taxon>
        <taxon>Dikarya</taxon>
        <taxon>Ascomycota</taxon>
        <taxon>Pezizomycotina</taxon>
        <taxon>Leotiomycetes</taxon>
        <taxon>Helotiales</taxon>
        <taxon>Pleuroascaceae</taxon>
        <taxon>Venustampulla</taxon>
    </lineage>
</organism>
<protein>
    <submittedName>
        <fullName evidence="5">Aryl-alcohol dehydrogenase (NADP(+))</fullName>
    </submittedName>
</protein>
<evidence type="ECO:0000313" key="5">
    <source>
        <dbReference type="EMBL" id="RDL29997.1"/>
    </source>
</evidence>
<reference evidence="5 6" key="1">
    <citation type="journal article" date="2018" name="IMA Fungus">
        <title>IMA Genome-F 9: Draft genome sequence of Annulohypoxylon stygium, Aspergillus mulundensis, Berkeleyomyces basicola (syn. Thielaviopsis basicola), Ceratocystis smalleyi, two Cercospora beticola strains, Coleophoma cylindrospora, Fusarium fracticaudum, Phialophora cf. hyalina, and Morchella septimelata.</title>
        <authorList>
            <person name="Wingfield B.D."/>
            <person name="Bills G.F."/>
            <person name="Dong Y."/>
            <person name="Huang W."/>
            <person name="Nel W.J."/>
            <person name="Swalarsk-Parry B.S."/>
            <person name="Vaghefi N."/>
            <person name="Wilken P.M."/>
            <person name="An Z."/>
            <person name="de Beer Z.W."/>
            <person name="De Vos L."/>
            <person name="Chen L."/>
            <person name="Duong T.A."/>
            <person name="Gao Y."/>
            <person name="Hammerbacher A."/>
            <person name="Kikkert J.R."/>
            <person name="Li Y."/>
            <person name="Li H."/>
            <person name="Li K."/>
            <person name="Li Q."/>
            <person name="Liu X."/>
            <person name="Ma X."/>
            <person name="Naidoo K."/>
            <person name="Pethybridge S.J."/>
            <person name="Sun J."/>
            <person name="Steenkamp E.T."/>
            <person name="van der Nest M.A."/>
            <person name="van Wyk S."/>
            <person name="Wingfield M.J."/>
            <person name="Xiong C."/>
            <person name="Yue Q."/>
            <person name="Zhang X."/>
        </authorList>
    </citation>
    <scope>NUCLEOTIDE SEQUENCE [LARGE SCALE GENOMIC DNA]</scope>
    <source>
        <strain evidence="5 6">BP 5553</strain>
    </source>
</reference>